<reference evidence="2 3" key="1">
    <citation type="submission" date="2022-09" db="EMBL/GenBank/DDBJ databases">
        <title>Interaction between co-microsymbionts with complementary sets of symbiotic genes in legume-rhizobium systems.</title>
        <authorList>
            <person name="Safronova V."/>
            <person name="Sazanova A."/>
            <person name="Afonin A."/>
            <person name="Chirak E."/>
        </authorList>
    </citation>
    <scope>NUCLEOTIDE SEQUENCE [LARGE SCALE GENOMIC DNA]</scope>
    <source>
        <strain evidence="2 3">A18/4-1</strain>
    </source>
</reference>
<feature type="region of interest" description="Disordered" evidence="1">
    <location>
        <begin position="348"/>
        <end position="373"/>
    </location>
</feature>
<organism evidence="2 3">
    <name type="scientific">Devosia neptuniae</name>
    <dbReference type="NCBI Taxonomy" id="191302"/>
    <lineage>
        <taxon>Bacteria</taxon>
        <taxon>Pseudomonadati</taxon>
        <taxon>Pseudomonadota</taxon>
        <taxon>Alphaproteobacteria</taxon>
        <taxon>Hyphomicrobiales</taxon>
        <taxon>Devosiaceae</taxon>
        <taxon>Devosia</taxon>
    </lineage>
</organism>
<feature type="compositionally biased region" description="Polar residues" evidence="1">
    <location>
        <begin position="348"/>
        <end position="357"/>
    </location>
</feature>
<dbReference type="EMBL" id="CP104965">
    <property type="protein sequence ID" value="UXN70582.1"/>
    <property type="molecule type" value="Genomic_DNA"/>
</dbReference>
<accession>A0ABY6CEA8</accession>
<gene>
    <name evidence="2" type="ORF">N8A98_05150</name>
</gene>
<proteinExistence type="predicted"/>
<keyword evidence="3" id="KW-1185">Reference proteome</keyword>
<protein>
    <submittedName>
        <fullName evidence="2">AAA family ATPase</fullName>
    </submittedName>
</protein>
<dbReference type="Proteomes" id="UP001061862">
    <property type="component" value="Chromosome"/>
</dbReference>
<sequence>MTSYTQLEPEDWSAQLARIDWTGGRARAASLVKAQPKAPVPPRHGTPLLPHTPIAANDNDAVFLEPSEWQGLPVPTRQWFVEGLIPSRTVTILSGDGGLGKSLLALQLGVASAIGESTMGLTPASGRVLYVGAEDEVDEFHRRLFDIIKSHDTCFDALRDNFLLLPLAERDATLAAPDIRSKMQPTALMHQLRDRMDIFRPGLLVLDTSADLFGGDEIKRSQVRQFVAMLRAIAIQVDCAVLLLSHPSVSGMQSGSGTSGSTAWNNSVRSRLYLTAPNGEDADPDARVLTSMKSNYGRAGDALKLRWQDGIFIVDDGSTNANPALGILNKSDERAFLTMLSKFNQQGQRVGASTGTSYAPAKMAKHPDAKGTTKQRLERAMQRLLEASEIQLVWDGPPSRQRQRLVVTAENFSADQAASTA</sequence>
<dbReference type="Gene3D" id="3.40.50.300">
    <property type="entry name" value="P-loop containing nucleotide triphosphate hydrolases"/>
    <property type="match status" value="1"/>
</dbReference>
<dbReference type="Pfam" id="PF13481">
    <property type="entry name" value="AAA_25"/>
    <property type="match status" value="1"/>
</dbReference>
<dbReference type="InterPro" id="IPR027417">
    <property type="entry name" value="P-loop_NTPase"/>
</dbReference>
<evidence type="ECO:0000313" key="2">
    <source>
        <dbReference type="EMBL" id="UXN70582.1"/>
    </source>
</evidence>
<dbReference type="SUPFAM" id="SSF52540">
    <property type="entry name" value="P-loop containing nucleoside triphosphate hydrolases"/>
    <property type="match status" value="1"/>
</dbReference>
<name>A0ABY6CEA8_9HYPH</name>
<evidence type="ECO:0000313" key="3">
    <source>
        <dbReference type="Proteomes" id="UP001061862"/>
    </source>
</evidence>
<dbReference type="RefSeq" id="WP_262169702.1">
    <property type="nucleotide sequence ID" value="NZ_CP104965.1"/>
</dbReference>
<evidence type="ECO:0000256" key="1">
    <source>
        <dbReference type="SAM" id="MobiDB-lite"/>
    </source>
</evidence>